<dbReference type="InterPro" id="IPR035919">
    <property type="entry name" value="EAL_sf"/>
</dbReference>
<dbReference type="RefSeq" id="WP_172158742.1">
    <property type="nucleotide sequence ID" value="NZ_JABJWC010000055.1"/>
</dbReference>
<dbReference type="SMART" id="SM00267">
    <property type="entry name" value="GGDEF"/>
    <property type="match status" value="1"/>
</dbReference>
<dbReference type="SUPFAM" id="SSF55073">
    <property type="entry name" value="Nucleotide cyclase"/>
    <property type="match status" value="1"/>
</dbReference>
<keyword evidence="5" id="KW-1185">Reference proteome</keyword>
<feature type="domain" description="GGDEF" evidence="3">
    <location>
        <begin position="331"/>
        <end position="465"/>
    </location>
</feature>
<dbReference type="CDD" id="cd01949">
    <property type="entry name" value="GGDEF"/>
    <property type="match status" value="1"/>
</dbReference>
<dbReference type="Gene3D" id="3.30.70.270">
    <property type="match status" value="1"/>
</dbReference>
<dbReference type="InterPro" id="IPR012226">
    <property type="entry name" value="Diguanyl_cyclase/Pdiesterase"/>
</dbReference>
<dbReference type="InterPro" id="IPR000160">
    <property type="entry name" value="GGDEF_dom"/>
</dbReference>
<dbReference type="Gene3D" id="3.20.20.450">
    <property type="entry name" value="EAL domain"/>
    <property type="match status" value="1"/>
</dbReference>
<dbReference type="InterPro" id="IPR035965">
    <property type="entry name" value="PAS-like_dom_sf"/>
</dbReference>
<dbReference type="InterPro" id="IPR043128">
    <property type="entry name" value="Rev_trsase/Diguanyl_cyclase"/>
</dbReference>
<dbReference type="NCBIfam" id="TIGR00254">
    <property type="entry name" value="GGDEF"/>
    <property type="match status" value="1"/>
</dbReference>
<gene>
    <name evidence="4" type="ORF">HNW77_15185</name>
</gene>
<dbReference type="PANTHER" id="PTHR44757">
    <property type="entry name" value="DIGUANYLATE CYCLASE DGCP"/>
    <property type="match status" value="1"/>
</dbReference>
<dbReference type="InterPro" id="IPR013767">
    <property type="entry name" value="PAS_fold"/>
</dbReference>
<dbReference type="Pfam" id="PF00563">
    <property type="entry name" value="EAL"/>
    <property type="match status" value="1"/>
</dbReference>
<dbReference type="Proteomes" id="UP000623090">
    <property type="component" value="Unassembled WGS sequence"/>
</dbReference>
<dbReference type="SUPFAM" id="SSF141868">
    <property type="entry name" value="EAL domain-like"/>
    <property type="match status" value="1"/>
</dbReference>
<dbReference type="SUPFAM" id="SSF55785">
    <property type="entry name" value="PYP-like sensor domain (PAS domain)"/>
    <property type="match status" value="1"/>
</dbReference>
<feature type="domain" description="PAS" evidence="1">
    <location>
        <begin position="15"/>
        <end position="68"/>
    </location>
</feature>
<dbReference type="CDD" id="cd00130">
    <property type="entry name" value="PAS"/>
    <property type="match status" value="1"/>
</dbReference>
<proteinExistence type="predicted"/>
<dbReference type="NCBIfam" id="TIGR00229">
    <property type="entry name" value="sensory_box"/>
    <property type="match status" value="1"/>
</dbReference>
<reference evidence="4 5" key="1">
    <citation type="journal article" date="2020" name="Microorganisms">
        <title>Description of Komagataeibacter melaceti sp. nov. and Komagataeibacter melomenusus sp. nov. Isolated from Apple Cider Vinegar.</title>
        <authorList>
            <person name="Maric L."/>
            <person name="Cleenwerck I."/>
            <person name="Accetto T."/>
            <person name="Vandamme P."/>
            <person name="Trcek J."/>
        </authorList>
    </citation>
    <scope>NUCLEOTIDE SEQUENCE [LARGE SCALE GENOMIC DNA]</scope>
    <source>
        <strain evidence="4 5">AV436</strain>
    </source>
</reference>
<accession>A0ABX2AH80</accession>
<dbReference type="CDD" id="cd01948">
    <property type="entry name" value="EAL"/>
    <property type="match status" value="1"/>
</dbReference>
<comment type="caution">
    <text evidence="4">The sequence shown here is derived from an EMBL/GenBank/DDBJ whole genome shotgun (WGS) entry which is preliminary data.</text>
</comment>
<feature type="domain" description="EAL" evidence="2">
    <location>
        <begin position="472"/>
        <end position="726"/>
    </location>
</feature>
<dbReference type="InterPro" id="IPR001633">
    <property type="entry name" value="EAL_dom"/>
</dbReference>
<dbReference type="PROSITE" id="PS50112">
    <property type="entry name" value="PAS"/>
    <property type="match status" value="1"/>
</dbReference>
<sequence length="726" mass="80029">MNNQLLLAAPKAALSGDRALHLLQGASDGIVVIDTQNNIVFFNAAAEALWGYRQADVIGRNVAMLLPSGMRSEHDAFISRNRQTGVNTIVGTSREIMFQDRAGKLLPAELAISAVEMPPDGEKYYLASIKSITDESHRKHLLDLQNTVFRSLSTDMMIQDVADLICREIETFVPDTVAVLALVDDSQKLQILSGTGFPRRYAAALESIVLSEADMIGLMQNPDDADTVVWNSYYSLGISLGLHHCWASAILSPRGKVSGIFALFSRAPGRKPEWIRRIVDGCVPFCGVVIEQYDARQHIAHLARYDSLTGFLNRAAIHALLEKQVGQPGDHHFAVVMLNLDRFRDINEALGHANGDLFLKSVAERLRRLSRSHYVLGRSSADEFIVVMPDTREGAAVQFANTLLEGLTQPIDIHNNYIVPSVSIGISMFPDTGPDSESLIGLAETAMRQVKKEAPGTYRIATPEDHSAAQDRLLLGSALRETLENGRLALHYQPQVTAVSGKLYGVEALSRWHHPHLGNIFPSRFIAVAEATGQIEAIGTWSLEEACRQIVAWDREGIHVPTVAVNLSAGHFRKLQLPATIDRLLKEYGIQPHRLTVEITESVMMDENQDTMAVLHAIRTLGVGLSMDDFGTGFSSLSRLTRLPLTEIKIDRSFIMNLEHDANAQAVTTAVIGIGSRLGMTVVTEGVETEQQKELLESLHCDVMQGYLFSKPLPPDELGRWLLSRH</sequence>
<dbReference type="SUPFAM" id="SSF55781">
    <property type="entry name" value="GAF domain-like"/>
    <property type="match status" value="1"/>
</dbReference>
<dbReference type="InterPro" id="IPR000014">
    <property type="entry name" value="PAS"/>
</dbReference>
<name>A0ABX2AH80_9PROT</name>
<evidence type="ECO:0000313" key="5">
    <source>
        <dbReference type="Proteomes" id="UP000623090"/>
    </source>
</evidence>
<evidence type="ECO:0000259" key="2">
    <source>
        <dbReference type="PROSITE" id="PS50883"/>
    </source>
</evidence>
<protein>
    <submittedName>
        <fullName evidence="4">EAL domain-containing protein</fullName>
    </submittedName>
</protein>
<dbReference type="PROSITE" id="PS50883">
    <property type="entry name" value="EAL"/>
    <property type="match status" value="1"/>
</dbReference>
<dbReference type="SMART" id="SM00052">
    <property type="entry name" value="EAL"/>
    <property type="match status" value="1"/>
</dbReference>
<dbReference type="InterPro" id="IPR052155">
    <property type="entry name" value="Biofilm_reg_signaling"/>
</dbReference>
<dbReference type="PANTHER" id="PTHR44757:SF2">
    <property type="entry name" value="BIOFILM ARCHITECTURE MAINTENANCE PROTEIN MBAA"/>
    <property type="match status" value="1"/>
</dbReference>
<dbReference type="InterPro" id="IPR029787">
    <property type="entry name" value="Nucleotide_cyclase"/>
</dbReference>
<dbReference type="Pfam" id="PF00990">
    <property type="entry name" value="GGDEF"/>
    <property type="match status" value="1"/>
</dbReference>
<evidence type="ECO:0000259" key="3">
    <source>
        <dbReference type="PROSITE" id="PS50887"/>
    </source>
</evidence>
<dbReference type="Pfam" id="PF00989">
    <property type="entry name" value="PAS"/>
    <property type="match status" value="1"/>
</dbReference>
<dbReference type="EMBL" id="JABJWC010000055">
    <property type="protein sequence ID" value="NPC67698.1"/>
    <property type="molecule type" value="Genomic_DNA"/>
</dbReference>
<organism evidence="4 5">
    <name type="scientific">Komagataeibacter melomenusus</name>
    <dbReference type="NCBI Taxonomy" id="2766578"/>
    <lineage>
        <taxon>Bacteria</taxon>
        <taxon>Pseudomonadati</taxon>
        <taxon>Pseudomonadota</taxon>
        <taxon>Alphaproteobacteria</taxon>
        <taxon>Acetobacterales</taxon>
        <taxon>Acetobacteraceae</taxon>
        <taxon>Komagataeibacter</taxon>
    </lineage>
</organism>
<dbReference type="PROSITE" id="PS50887">
    <property type="entry name" value="GGDEF"/>
    <property type="match status" value="1"/>
</dbReference>
<dbReference type="Gene3D" id="3.30.450.20">
    <property type="entry name" value="PAS domain"/>
    <property type="match status" value="1"/>
</dbReference>
<evidence type="ECO:0000259" key="1">
    <source>
        <dbReference type="PROSITE" id="PS50112"/>
    </source>
</evidence>
<dbReference type="PIRSF" id="PIRSF005925">
    <property type="entry name" value="Dos"/>
    <property type="match status" value="1"/>
</dbReference>
<dbReference type="SMART" id="SM00091">
    <property type="entry name" value="PAS"/>
    <property type="match status" value="1"/>
</dbReference>
<evidence type="ECO:0000313" key="4">
    <source>
        <dbReference type="EMBL" id="NPC67698.1"/>
    </source>
</evidence>